<organism evidence="1 2">
    <name type="scientific">Oxyplasma meridianum</name>
    <dbReference type="NCBI Taxonomy" id="3073602"/>
    <lineage>
        <taxon>Archaea</taxon>
        <taxon>Methanobacteriati</taxon>
        <taxon>Thermoplasmatota</taxon>
        <taxon>Thermoplasmata</taxon>
        <taxon>Thermoplasmatales</taxon>
        <taxon>Thermoplasmataceae</taxon>
        <taxon>Oxyplasma</taxon>
    </lineage>
</organism>
<dbReference type="EMBL" id="CP133772">
    <property type="protein sequence ID" value="WYY00469.1"/>
    <property type="molecule type" value="Genomic_DNA"/>
</dbReference>
<dbReference type="Proteomes" id="UP001451606">
    <property type="component" value="Chromosome"/>
</dbReference>
<name>A0AAX4NH64_9ARCH</name>
<dbReference type="RefSeq" id="WP_393970806.1">
    <property type="nucleotide sequence ID" value="NZ_CP133772.1"/>
</dbReference>
<sequence>MEKDLKFPTFECMISNTVEQYDSDVEMYFIKNQELSTRLAELRFSDPEFKENYEKMLNYLKELSHSIVYKTEPPTHQFLIDLCMGPEDEGDTLKLLMESKDRVVPQLIRSSLIVREMMFWFVRMSKIPSFSEGFTVDRFQGFSFLRLALVYRALKINGN</sequence>
<evidence type="ECO:0000313" key="2">
    <source>
        <dbReference type="Proteomes" id="UP001451606"/>
    </source>
</evidence>
<dbReference type="KEGG" id="omr:OXIME_001040"/>
<evidence type="ECO:0000313" key="1">
    <source>
        <dbReference type="EMBL" id="WYY00469.1"/>
    </source>
</evidence>
<dbReference type="GeneID" id="95967777"/>
<proteinExistence type="predicted"/>
<accession>A0AAX4NH64</accession>
<gene>
    <name evidence="1" type="ORF">OXIME_001040</name>
</gene>
<keyword evidence="2" id="KW-1185">Reference proteome</keyword>
<protein>
    <submittedName>
        <fullName evidence="1">Uncharacterized protein</fullName>
    </submittedName>
</protein>
<dbReference type="AlphaFoldDB" id="A0AAX4NH64"/>
<reference evidence="1 2" key="1">
    <citation type="submission" date="2023-09" db="EMBL/GenBank/DDBJ databases">
        <authorList>
            <person name="Golyshina O.V."/>
            <person name="Lunev E.A."/>
            <person name="Bargiela R."/>
            <person name="Gaines M.C."/>
            <person name="Daum B."/>
            <person name="Bale N.J."/>
            <person name="Koenen M."/>
            <person name="Sinninghe Damst J.S."/>
            <person name="Yakimov M."/>
            <person name="Golyshin P.N."/>
        </authorList>
    </citation>
    <scope>NUCLEOTIDE SEQUENCE [LARGE SCALE GENOMIC DNA]</scope>
    <source>
        <strain evidence="1 2">M1</strain>
    </source>
</reference>